<gene>
    <name evidence="3" type="ORF">J4Q44_G00099660</name>
</gene>
<comment type="caution">
    <text evidence="3">The sequence shown here is derived from an EMBL/GenBank/DDBJ whole genome shotgun (WGS) entry which is preliminary data.</text>
</comment>
<dbReference type="GO" id="GO:0005737">
    <property type="term" value="C:cytoplasm"/>
    <property type="evidence" value="ECO:0007669"/>
    <property type="project" value="TreeGrafter"/>
</dbReference>
<dbReference type="GO" id="GO:0017020">
    <property type="term" value="F:myosin phosphatase regulator activity"/>
    <property type="evidence" value="ECO:0007669"/>
    <property type="project" value="TreeGrafter"/>
</dbReference>
<organism evidence="3 4">
    <name type="scientific">Coregonus suidteri</name>
    <dbReference type="NCBI Taxonomy" id="861788"/>
    <lineage>
        <taxon>Eukaryota</taxon>
        <taxon>Metazoa</taxon>
        <taxon>Chordata</taxon>
        <taxon>Craniata</taxon>
        <taxon>Vertebrata</taxon>
        <taxon>Euteleostomi</taxon>
        <taxon>Actinopterygii</taxon>
        <taxon>Neopterygii</taxon>
        <taxon>Teleostei</taxon>
        <taxon>Protacanthopterygii</taxon>
        <taxon>Salmoniformes</taxon>
        <taxon>Salmonidae</taxon>
        <taxon>Coregoninae</taxon>
        <taxon>Coregonus</taxon>
    </lineage>
</organism>
<dbReference type="InterPro" id="IPR002110">
    <property type="entry name" value="Ankyrin_rpt"/>
</dbReference>
<dbReference type="GO" id="GO:0061028">
    <property type="term" value="P:establishment of endothelial barrier"/>
    <property type="evidence" value="ECO:0007669"/>
    <property type="project" value="TreeGrafter"/>
</dbReference>
<dbReference type="Gene3D" id="1.25.40.20">
    <property type="entry name" value="Ankyrin repeat-containing domain"/>
    <property type="match status" value="1"/>
</dbReference>
<dbReference type="AlphaFoldDB" id="A0AAN8QW07"/>
<dbReference type="GO" id="GO:0004857">
    <property type="term" value="F:enzyme inhibitor activity"/>
    <property type="evidence" value="ECO:0007669"/>
    <property type="project" value="TreeGrafter"/>
</dbReference>
<dbReference type="SUPFAM" id="SSF48403">
    <property type="entry name" value="Ankyrin repeat"/>
    <property type="match status" value="1"/>
</dbReference>
<keyword evidence="1" id="KW-0677">Repeat</keyword>
<dbReference type="GO" id="GO:1903670">
    <property type="term" value="P:regulation of sprouting angiogenesis"/>
    <property type="evidence" value="ECO:0007669"/>
    <property type="project" value="TreeGrafter"/>
</dbReference>
<evidence type="ECO:0000313" key="4">
    <source>
        <dbReference type="Proteomes" id="UP001356427"/>
    </source>
</evidence>
<sequence length="125" mass="14356">MANHLELVNELQQLDKVPSMERLRAAQKRRTQQLKRWAVYEKEMQSKKRKAEKRRNANHAAAMEAKRHVSFAASVALLEASARNDPEEVRYLLKNNVSPDLCNEDGLTALHQCLPLKARKIPDTV</sequence>
<dbReference type="InterPro" id="IPR051226">
    <property type="entry name" value="PP1_Regulatory_Subunit"/>
</dbReference>
<protein>
    <recommendedName>
        <fullName evidence="5">Protein phosphatase 1 regulatory inhibitor subunit 16B</fullName>
    </recommendedName>
</protein>
<dbReference type="Proteomes" id="UP001356427">
    <property type="component" value="Unassembled WGS sequence"/>
</dbReference>
<keyword evidence="2" id="KW-0040">ANK repeat</keyword>
<dbReference type="PANTHER" id="PTHR24179:SF31">
    <property type="entry name" value="PROTEIN PHOSPHATASE 1 REGULATORY INHIBITOR SUBUNIT 16B"/>
    <property type="match status" value="1"/>
</dbReference>
<name>A0AAN8QW07_9TELE</name>
<evidence type="ECO:0000256" key="2">
    <source>
        <dbReference type="ARBA" id="ARBA00023043"/>
    </source>
</evidence>
<keyword evidence="4" id="KW-1185">Reference proteome</keyword>
<dbReference type="Pfam" id="PF13637">
    <property type="entry name" value="Ank_4"/>
    <property type="match status" value="1"/>
</dbReference>
<proteinExistence type="predicted"/>
<evidence type="ECO:0000256" key="1">
    <source>
        <dbReference type="ARBA" id="ARBA00022737"/>
    </source>
</evidence>
<dbReference type="PANTHER" id="PTHR24179">
    <property type="entry name" value="PROTEIN PHOSPHATASE 1 REGULATORY SUBUNIT 12"/>
    <property type="match status" value="1"/>
</dbReference>
<dbReference type="InterPro" id="IPR036770">
    <property type="entry name" value="Ankyrin_rpt-contain_sf"/>
</dbReference>
<reference evidence="3 4" key="1">
    <citation type="submission" date="2021-04" db="EMBL/GenBank/DDBJ databases">
        <authorList>
            <person name="De Guttry C."/>
            <person name="Zahm M."/>
            <person name="Klopp C."/>
            <person name="Cabau C."/>
            <person name="Louis A."/>
            <person name="Berthelot C."/>
            <person name="Parey E."/>
            <person name="Roest Crollius H."/>
            <person name="Montfort J."/>
            <person name="Robinson-Rechavi M."/>
            <person name="Bucao C."/>
            <person name="Bouchez O."/>
            <person name="Gislard M."/>
            <person name="Lluch J."/>
            <person name="Milhes M."/>
            <person name="Lampietro C."/>
            <person name="Lopez Roques C."/>
            <person name="Donnadieu C."/>
            <person name="Braasch I."/>
            <person name="Desvignes T."/>
            <person name="Postlethwait J."/>
            <person name="Bobe J."/>
            <person name="Wedekind C."/>
            <person name="Guiguen Y."/>
        </authorList>
    </citation>
    <scope>NUCLEOTIDE SEQUENCE [LARGE SCALE GENOMIC DNA]</scope>
    <source>
        <strain evidence="3">Cs_M1</strain>
        <tissue evidence="3">Blood</tissue>
    </source>
</reference>
<accession>A0AAN8QW07</accession>
<evidence type="ECO:0000313" key="3">
    <source>
        <dbReference type="EMBL" id="KAK6318755.1"/>
    </source>
</evidence>
<dbReference type="EMBL" id="JAGTTL010000008">
    <property type="protein sequence ID" value="KAK6318755.1"/>
    <property type="molecule type" value="Genomic_DNA"/>
</dbReference>
<evidence type="ECO:0008006" key="5">
    <source>
        <dbReference type="Google" id="ProtNLM"/>
    </source>
</evidence>